<evidence type="ECO:0000313" key="1">
    <source>
        <dbReference type="EMBL" id="JAD64748.1"/>
    </source>
</evidence>
<reference evidence="1" key="1">
    <citation type="submission" date="2014-09" db="EMBL/GenBank/DDBJ databases">
        <authorList>
            <person name="Magalhaes I.L.F."/>
            <person name="Oliveira U."/>
            <person name="Santos F.R."/>
            <person name="Vidigal T.H.D.A."/>
            <person name="Brescovit A.D."/>
            <person name="Santos A.J."/>
        </authorList>
    </citation>
    <scope>NUCLEOTIDE SEQUENCE</scope>
    <source>
        <tissue evidence="1">Shoot tissue taken approximately 20 cm above the soil surface</tissue>
    </source>
</reference>
<name>A0A0A9BRJ9_ARUDO</name>
<dbReference type="AlphaFoldDB" id="A0A0A9BRJ9"/>
<sequence length="334" mass="35654">MADKPSRALVLYAAGHAALVAPPAGSTAAGNHLDAFASRASCGLLTLRSSPPSPATSGAEGNSITILELAQLLDMYDQLYPGTNAETGQEAAHVDPTELVVPKLSERFMGLRAAMVTNCPRVSSFAANLGFHVFKTEDCAAQSGSSSVSKETGVINRAFGLLGFSDGNVQEASEFDLVFMHVAMENTSSKLGKLGMKTDLNRLEKLVGAIMEAAPIGSAIASRIHVSVMLSYGSASENKDQFSISNSSTVTDSDLNLLRPRQSYTMKAGHTLDDVRLHYPILLAQWQDGVTRVDLAKGFSFDEFMKCGGNLAMLAERFLHEVAFKLWKAPKYGA</sequence>
<dbReference type="PANTHER" id="PTHR35506:SF1">
    <property type="entry name" value="OS02G0135600 PROTEIN"/>
    <property type="match status" value="1"/>
</dbReference>
<reference evidence="1" key="2">
    <citation type="journal article" date="2015" name="Data Brief">
        <title>Shoot transcriptome of the giant reed, Arundo donax.</title>
        <authorList>
            <person name="Barrero R.A."/>
            <person name="Guerrero F.D."/>
            <person name="Moolhuijzen P."/>
            <person name="Goolsby J.A."/>
            <person name="Tidwell J."/>
            <person name="Bellgard S.E."/>
            <person name="Bellgard M.I."/>
        </authorList>
    </citation>
    <scope>NUCLEOTIDE SEQUENCE</scope>
    <source>
        <tissue evidence="1">Shoot tissue taken approximately 20 cm above the soil surface</tissue>
    </source>
</reference>
<organism evidence="1">
    <name type="scientific">Arundo donax</name>
    <name type="common">Giant reed</name>
    <name type="synonym">Donax arundinaceus</name>
    <dbReference type="NCBI Taxonomy" id="35708"/>
    <lineage>
        <taxon>Eukaryota</taxon>
        <taxon>Viridiplantae</taxon>
        <taxon>Streptophyta</taxon>
        <taxon>Embryophyta</taxon>
        <taxon>Tracheophyta</taxon>
        <taxon>Spermatophyta</taxon>
        <taxon>Magnoliopsida</taxon>
        <taxon>Liliopsida</taxon>
        <taxon>Poales</taxon>
        <taxon>Poaceae</taxon>
        <taxon>PACMAD clade</taxon>
        <taxon>Arundinoideae</taxon>
        <taxon>Arundineae</taxon>
        <taxon>Arundo</taxon>
    </lineage>
</organism>
<protein>
    <submittedName>
        <fullName evidence="1">Uncharacterized protein</fullName>
    </submittedName>
</protein>
<accession>A0A0A9BRJ9</accession>
<proteinExistence type="predicted"/>
<dbReference type="PANTHER" id="PTHR35506">
    <property type="entry name" value="OS02G0135600 PROTEIN"/>
    <property type="match status" value="1"/>
</dbReference>
<dbReference type="EMBL" id="GBRH01233147">
    <property type="protein sequence ID" value="JAD64748.1"/>
    <property type="molecule type" value="Transcribed_RNA"/>
</dbReference>